<organism evidence="1 2">
    <name type="scientific">Trifolium pratense</name>
    <name type="common">Red clover</name>
    <dbReference type="NCBI Taxonomy" id="57577"/>
    <lineage>
        <taxon>Eukaryota</taxon>
        <taxon>Viridiplantae</taxon>
        <taxon>Streptophyta</taxon>
        <taxon>Embryophyta</taxon>
        <taxon>Tracheophyta</taxon>
        <taxon>Spermatophyta</taxon>
        <taxon>Magnoliopsida</taxon>
        <taxon>eudicotyledons</taxon>
        <taxon>Gunneridae</taxon>
        <taxon>Pentapetalae</taxon>
        <taxon>rosids</taxon>
        <taxon>fabids</taxon>
        <taxon>Fabales</taxon>
        <taxon>Fabaceae</taxon>
        <taxon>Papilionoideae</taxon>
        <taxon>50 kb inversion clade</taxon>
        <taxon>NPAAA clade</taxon>
        <taxon>Hologalegina</taxon>
        <taxon>IRL clade</taxon>
        <taxon>Trifolieae</taxon>
        <taxon>Trifolium</taxon>
    </lineage>
</organism>
<protein>
    <submittedName>
        <fullName evidence="1">Uncharacterized protein</fullName>
    </submittedName>
</protein>
<dbReference type="EMBL" id="CASHSV030000409">
    <property type="protein sequence ID" value="CAJ2663677.1"/>
    <property type="molecule type" value="Genomic_DNA"/>
</dbReference>
<evidence type="ECO:0000313" key="2">
    <source>
        <dbReference type="Proteomes" id="UP001177021"/>
    </source>
</evidence>
<evidence type="ECO:0000313" key="1">
    <source>
        <dbReference type="EMBL" id="CAJ2663677.1"/>
    </source>
</evidence>
<reference evidence="1" key="1">
    <citation type="submission" date="2023-10" db="EMBL/GenBank/DDBJ databases">
        <authorList>
            <person name="Rodriguez Cubillos JULIANA M."/>
            <person name="De Vega J."/>
        </authorList>
    </citation>
    <scope>NUCLEOTIDE SEQUENCE</scope>
</reference>
<keyword evidence="2" id="KW-1185">Reference proteome</keyword>
<sequence>MKSQKVKKPCRRRNSSRRKPTISTPTVDRISDLPDSILCHILSFIPTKQVVATSLLSPRWKSIWLSVLTLDLEDKTFKDFTSFQNFTFIAIFSRNITLPILSFRFKCSNNNSLDFDFVDNFASFVMQRGIENLNISTSTKLPSSILNCKTLKVLELENLRVEDFSHQMDLPLLETLHLNEVDFEHHEYLVKFLSSCPILDDLQLKCIRIPDFLVGKENFKSLPSLKSLYVEFV</sequence>
<dbReference type="Proteomes" id="UP001177021">
    <property type="component" value="Unassembled WGS sequence"/>
</dbReference>
<gene>
    <name evidence="1" type="ORF">MILVUS5_LOCUS29058</name>
</gene>
<comment type="caution">
    <text evidence="1">The sequence shown here is derived from an EMBL/GenBank/DDBJ whole genome shotgun (WGS) entry which is preliminary data.</text>
</comment>
<name>A0ACB0L8K1_TRIPR</name>
<proteinExistence type="predicted"/>
<accession>A0ACB0L8K1</accession>